<reference evidence="10" key="1">
    <citation type="journal article" date="2005" name="Nature">
        <title>The genome of the protist parasite Entamoeba histolytica.</title>
        <authorList>
            <person name="Loftus B."/>
            <person name="Anderson I."/>
            <person name="Davies R."/>
            <person name="Alsmark U.C."/>
            <person name="Samuelson J."/>
            <person name="Amedeo P."/>
            <person name="Roncaglia P."/>
            <person name="Berriman M."/>
            <person name="Hirt R.P."/>
            <person name="Mann B.J."/>
            <person name="Nozaki T."/>
            <person name="Suh B."/>
            <person name="Pop M."/>
            <person name="Duchene M."/>
            <person name="Ackers J."/>
            <person name="Tannich E."/>
            <person name="Leippe M."/>
            <person name="Hofer M."/>
            <person name="Bruchhaus I."/>
            <person name="Willhoeft U."/>
            <person name="Bhattacharya A."/>
            <person name="Chillingworth T."/>
            <person name="Churcher C."/>
            <person name="Hance Z."/>
            <person name="Harris B."/>
            <person name="Harris D."/>
            <person name="Jagels K."/>
            <person name="Moule S."/>
            <person name="Mungall K."/>
            <person name="Ormond D."/>
            <person name="Squares R."/>
            <person name="Whitehead S."/>
            <person name="Quail M.A."/>
            <person name="Rabbinowitsch E."/>
            <person name="Norbertczak H."/>
            <person name="Price C."/>
            <person name="Wang Z."/>
            <person name="Guillen N."/>
            <person name="Gilchrist C."/>
            <person name="Stroup S.E."/>
            <person name="Bhattacharya S."/>
            <person name="Lohia A."/>
            <person name="Foster P.G."/>
            <person name="Sicheritz-Ponten T."/>
            <person name="Weber C."/>
            <person name="Singh U."/>
            <person name="Mukherjee C."/>
            <person name="El-Sayed N.M."/>
            <person name="Petri W.A.Jr."/>
            <person name="Clark C.G."/>
            <person name="Embley T.M."/>
            <person name="Barrell B."/>
            <person name="Fraser C.M."/>
            <person name="Hall N."/>
        </authorList>
    </citation>
    <scope>NUCLEOTIDE SEQUENCE [LARGE SCALE GENOMIC DNA]</scope>
    <source>
        <strain evidence="10">HM-1:IMSS</strain>
    </source>
</reference>
<evidence type="ECO:0000256" key="1">
    <source>
        <dbReference type="ARBA" id="ARBA00004141"/>
    </source>
</evidence>
<dbReference type="VEuPathDB" id="AmoebaDB:KM1_067120"/>
<evidence type="ECO:0000256" key="2">
    <source>
        <dbReference type="ARBA" id="ARBA00022679"/>
    </source>
</evidence>
<dbReference type="InterPro" id="IPR039859">
    <property type="entry name" value="PFA4/ZDH16/20/ERF2-like"/>
</dbReference>
<dbReference type="GO" id="GO:0019706">
    <property type="term" value="F:protein-cysteine S-palmitoyltransferase activity"/>
    <property type="evidence" value="ECO:0000318"/>
    <property type="project" value="GO_Central"/>
</dbReference>
<dbReference type="AlphaFoldDB" id="C4M0L9"/>
<feature type="transmembrane region" description="Helical" evidence="8">
    <location>
        <begin position="58"/>
        <end position="76"/>
    </location>
</feature>
<evidence type="ECO:0000256" key="8">
    <source>
        <dbReference type="RuleBase" id="RU079119"/>
    </source>
</evidence>
<dbReference type="VEuPathDB" id="AmoebaDB:EHI_008430"/>
<dbReference type="KEGG" id="ehi:EHI_008430"/>
<dbReference type="InterPro" id="IPR001594">
    <property type="entry name" value="Palmitoyltrfase_DHHC"/>
</dbReference>
<evidence type="ECO:0000256" key="7">
    <source>
        <dbReference type="ARBA" id="ARBA00038298"/>
    </source>
</evidence>
<dbReference type="Pfam" id="PF01529">
    <property type="entry name" value="DHHC"/>
    <property type="match status" value="1"/>
</dbReference>
<dbReference type="RefSeq" id="XP_652564.1">
    <property type="nucleotide sequence ID" value="XM_647472.1"/>
</dbReference>
<evidence type="ECO:0000313" key="10">
    <source>
        <dbReference type="EMBL" id="EAL47178.1"/>
    </source>
</evidence>
<dbReference type="VEuPathDB" id="AmoebaDB:EHI5A_275650"/>
<evidence type="ECO:0000256" key="6">
    <source>
        <dbReference type="ARBA" id="ARBA00023315"/>
    </source>
</evidence>
<dbReference type="VEuPathDB" id="AmoebaDB:EHI8A_005780"/>
<dbReference type="Proteomes" id="UP000001926">
    <property type="component" value="Partially assembled WGS sequence"/>
</dbReference>
<dbReference type="PANTHER" id="PTHR22883:SF23">
    <property type="entry name" value="PALMITOYLTRANSFERASE ZDHHC6"/>
    <property type="match status" value="1"/>
</dbReference>
<dbReference type="GO" id="GO:0005794">
    <property type="term" value="C:Golgi apparatus"/>
    <property type="evidence" value="ECO:0000318"/>
    <property type="project" value="GO_Central"/>
</dbReference>
<feature type="transmembrane region" description="Helical" evidence="8">
    <location>
        <begin position="178"/>
        <end position="198"/>
    </location>
</feature>
<name>C4M0L9_ENTH1</name>
<dbReference type="PROSITE" id="PS50216">
    <property type="entry name" value="DHHC"/>
    <property type="match status" value="1"/>
</dbReference>
<comment type="similarity">
    <text evidence="7">Belongs to the DHHC palmitoyltransferase family. PFA5 subfamily.</text>
</comment>
<dbReference type="VEuPathDB" id="AmoebaDB:EHI7A_009060"/>
<evidence type="ECO:0000256" key="4">
    <source>
        <dbReference type="ARBA" id="ARBA00022989"/>
    </source>
</evidence>
<dbReference type="GO" id="GO:0006612">
    <property type="term" value="P:protein targeting to membrane"/>
    <property type="evidence" value="ECO:0000318"/>
    <property type="project" value="GO_Central"/>
</dbReference>
<dbReference type="EC" id="2.3.1.225" evidence="8"/>
<dbReference type="GeneID" id="3406874"/>
<comment type="domain">
    <text evidence="8">The DHHC domain is required for palmitoyltransferase activity.</text>
</comment>
<keyword evidence="2 8" id="KW-0808">Transferase</keyword>
<protein>
    <recommendedName>
        <fullName evidence="8">Palmitoyltransferase</fullName>
        <ecNumber evidence="8">2.3.1.225</ecNumber>
    </recommendedName>
</protein>
<sequence length="258" mass="30659">MNSKERKLNKFYDSIEHSLSTIAYYCVHLLTILLFILSSFNIIPQYNLIYPISSLNNMFIQSINCYCFFCIEYFLIKCKNTSKNKISFRYYSFKRTGYCKICCKEKYFRVHHCRTCNSCTLRMDHHCSWMNCCIGLHNIRYFYLFLLYGTIVTITNFRKIVLILYYRSFIPNFSFVPSLVGLCISFSCGISLLILLLVQTIFISFNCTTIECLQFISSLSSGLIFKNKFKKSLWKNWCEAFLVEDHQWQLPIKFLPFN</sequence>
<keyword evidence="11" id="KW-1185">Reference proteome</keyword>
<evidence type="ECO:0000313" key="11">
    <source>
        <dbReference type="Proteomes" id="UP000001926"/>
    </source>
</evidence>
<feature type="transmembrane region" description="Helical" evidence="8">
    <location>
        <begin position="21"/>
        <end position="43"/>
    </location>
</feature>
<keyword evidence="6 8" id="KW-0012">Acyltransferase</keyword>
<comment type="catalytic activity">
    <reaction evidence="8">
        <text>L-cysteinyl-[protein] + hexadecanoyl-CoA = S-hexadecanoyl-L-cysteinyl-[protein] + CoA</text>
        <dbReference type="Rhea" id="RHEA:36683"/>
        <dbReference type="Rhea" id="RHEA-COMP:10131"/>
        <dbReference type="Rhea" id="RHEA-COMP:11032"/>
        <dbReference type="ChEBI" id="CHEBI:29950"/>
        <dbReference type="ChEBI" id="CHEBI:57287"/>
        <dbReference type="ChEBI" id="CHEBI:57379"/>
        <dbReference type="ChEBI" id="CHEBI:74151"/>
        <dbReference type="EC" id="2.3.1.225"/>
    </reaction>
</comment>
<accession>C4M0L9</accession>
<evidence type="ECO:0000259" key="9">
    <source>
        <dbReference type="Pfam" id="PF01529"/>
    </source>
</evidence>
<feature type="domain" description="Palmitoyltransferase DHHC" evidence="9">
    <location>
        <begin position="94"/>
        <end position="213"/>
    </location>
</feature>
<reference evidence="10" key="2">
    <citation type="submission" date="2007-03" db="EMBL/GenBank/DDBJ databases">
        <authorList>
            <person name="Lorenzi H."/>
            <person name="Amedeo P."/>
            <person name="Inman J."/>
            <person name="Schobel S."/>
            <person name="Caler E."/>
        </authorList>
    </citation>
    <scope>GENOME REANNOTATION</scope>
    <source>
        <strain evidence="10">HM-1:IMSS</strain>
    </source>
</reference>
<dbReference type="EMBL" id="DS571199">
    <property type="protein sequence ID" value="EAL47178.1"/>
    <property type="molecule type" value="Genomic_DNA"/>
</dbReference>
<dbReference type="OMA" id="IIAYYCV"/>
<dbReference type="GO" id="GO:0005783">
    <property type="term" value="C:endoplasmic reticulum"/>
    <property type="evidence" value="ECO:0000318"/>
    <property type="project" value="GO_Central"/>
</dbReference>
<dbReference type="GO" id="GO:0016020">
    <property type="term" value="C:membrane"/>
    <property type="evidence" value="ECO:0007669"/>
    <property type="project" value="UniProtKB-SubCell"/>
</dbReference>
<gene>
    <name evidence="10" type="ORF">EHI_008430</name>
</gene>
<keyword evidence="5 8" id="KW-0472">Membrane</keyword>
<dbReference type="OrthoDB" id="9909019at2759"/>
<dbReference type="InParanoid" id="C4M0L9"/>
<comment type="subcellular location">
    <subcellularLocation>
        <location evidence="1">Membrane</location>
        <topology evidence="1">Multi-pass membrane protein</topology>
    </subcellularLocation>
</comment>
<dbReference type="PANTHER" id="PTHR22883">
    <property type="entry name" value="ZINC FINGER DHHC DOMAIN CONTAINING PROTEIN"/>
    <property type="match status" value="1"/>
</dbReference>
<keyword evidence="3 8" id="KW-0812">Transmembrane</keyword>
<feature type="transmembrane region" description="Helical" evidence="8">
    <location>
        <begin position="141"/>
        <end position="166"/>
    </location>
</feature>
<evidence type="ECO:0000256" key="3">
    <source>
        <dbReference type="ARBA" id="ARBA00022692"/>
    </source>
</evidence>
<dbReference type="HOGENOM" id="CLU_1079421_0_0_1"/>
<proteinExistence type="inferred from homology"/>
<dbReference type="STRING" id="5759.C4M0L9"/>
<keyword evidence="4 8" id="KW-1133">Transmembrane helix</keyword>
<evidence type="ECO:0000256" key="5">
    <source>
        <dbReference type="ARBA" id="ARBA00023136"/>
    </source>
</evidence>
<organism evidence="10 11">
    <name type="scientific">Entamoeba histolytica (strain ATCC 30459 / HM-1:IMSS / ABRM)</name>
    <dbReference type="NCBI Taxonomy" id="294381"/>
    <lineage>
        <taxon>Eukaryota</taxon>
        <taxon>Amoebozoa</taxon>
        <taxon>Evosea</taxon>
        <taxon>Archamoebae</taxon>
        <taxon>Mastigamoebida</taxon>
        <taxon>Entamoebidae</taxon>
        <taxon>Entamoeba</taxon>
    </lineage>
</organism>